<evidence type="ECO:0000313" key="2">
    <source>
        <dbReference type="Proteomes" id="UP000271683"/>
    </source>
</evidence>
<dbReference type="Proteomes" id="UP000271683">
    <property type="component" value="Unassembled WGS sequence"/>
</dbReference>
<protein>
    <submittedName>
        <fullName evidence="1">Uncharacterized protein</fullName>
    </submittedName>
</protein>
<sequence>MARITVVVADDPVASDEAAQRLMKELHGLPEVVAVEPAAIPGADGGRSVDALAVGTLLLTMAATPEVLGGVLTYLVEWLQRQGNDRGMLKFRLGDKELEITNATPAERKRLIDAFVRELRRR</sequence>
<gene>
    <name evidence="1" type="ORF">EDD30_7387</name>
</gene>
<dbReference type="AlphaFoldDB" id="A0A3N1GVQ4"/>
<organism evidence="1 2">
    <name type="scientific">Couchioplanes caeruleus</name>
    <dbReference type="NCBI Taxonomy" id="56438"/>
    <lineage>
        <taxon>Bacteria</taxon>
        <taxon>Bacillati</taxon>
        <taxon>Actinomycetota</taxon>
        <taxon>Actinomycetes</taxon>
        <taxon>Micromonosporales</taxon>
        <taxon>Micromonosporaceae</taxon>
        <taxon>Couchioplanes</taxon>
    </lineage>
</organism>
<accession>A0A3N1GVQ4</accession>
<evidence type="ECO:0000313" key="1">
    <source>
        <dbReference type="EMBL" id="ROP34307.1"/>
    </source>
</evidence>
<proteinExistence type="predicted"/>
<name>A0A3N1GVQ4_9ACTN</name>
<dbReference type="EMBL" id="RJKL01000001">
    <property type="protein sequence ID" value="ROP34307.1"/>
    <property type="molecule type" value="Genomic_DNA"/>
</dbReference>
<comment type="caution">
    <text evidence="1">The sequence shown here is derived from an EMBL/GenBank/DDBJ whole genome shotgun (WGS) entry which is preliminary data.</text>
</comment>
<reference evidence="1 2" key="1">
    <citation type="submission" date="2018-11" db="EMBL/GenBank/DDBJ databases">
        <title>Sequencing the genomes of 1000 actinobacteria strains.</title>
        <authorList>
            <person name="Klenk H.-P."/>
        </authorList>
    </citation>
    <scope>NUCLEOTIDE SEQUENCE [LARGE SCALE GENOMIC DNA]</scope>
    <source>
        <strain evidence="1 2">DSM 43634</strain>
    </source>
</reference>